<organism evidence="1">
    <name type="scientific">gut metagenome</name>
    <dbReference type="NCBI Taxonomy" id="749906"/>
    <lineage>
        <taxon>unclassified sequences</taxon>
        <taxon>metagenomes</taxon>
        <taxon>organismal metagenomes</taxon>
    </lineage>
</organism>
<sequence>MGKLLGDCLQPLFGKLVLLLFQCRLCNLLLDDFTIQLIHLNRHRVHLGPNHCARFVHQVDGFVRQEPIGNIPVRQGGCGNQCGILNLDAVVNLIPLLQSTQDGDGILHTWLGNQHRLESSFQSGILFDILAVLVEGGRTDTVQLAAGKHWLEQVARIHRTFGLAGAHDGVQLINKEDDFALALFDFAQNRFQSLLKLAAEFGSCNQR</sequence>
<reference evidence="1" key="1">
    <citation type="journal article" date="2012" name="PLoS ONE">
        <title>Gene sets for utilization of primary and secondary nutrition supplies in the distal gut of endangered iberian lynx.</title>
        <authorList>
            <person name="Alcaide M."/>
            <person name="Messina E."/>
            <person name="Richter M."/>
            <person name="Bargiela R."/>
            <person name="Peplies J."/>
            <person name="Huws S.A."/>
            <person name="Newbold C.J."/>
            <person name="Golyshin P.N."/>
            <person name="Simon M.A."/>
            <person name="Lopez G."/>
            <person name="Yakimov M.M."/>
            <person name="Ferrer M."/>
        </authorList>
    </citation>
    <scope>NUCLEOTIDE SEQUENCE</scope>
</reference>
<accession>J9G3N1</accession>
<comment type="caution">
    <text evidence="1">The sequence shown here is derived from an EMBL/GenBank/DDBJ whole genome shotgun (WGS) entry which is preliminary data.</text>
</comment>
<feature type="non-terminal residue" evidence="1">
    <location>
        <position position="207"/>
    </location>
</feature>
<evidence type="ECO:0000313" key="1">
    <source>
        <dbReference type="EMBL" id="EJW94134.1"/>
    </source>
</evidence>
<gene>
    <name evidence="1" type="ORF">EVA_17758</name>
</gene>
<protein>
    <submittedName>
        <fullName evidence="1">63 kDa protein</fullName>
    </submittedName>
</protein>
<proteinExistence type="predicted"/>
<name>J9G3N1_9ZZZZ</name>
<dbReference type="AntiFam" id="ANF00007">
    <property type="entry name" value="Shadow ORF (opposite clpB)"/>
</dbReference>
<dbReference type="AlphaFoldDB" id="J9G3N1"/>
<dbReference type="EMBL" id="AMCI01006556">
    <property type="protein sequence ID" value="EJW94134.1"/>
    <property type="molecule type" value="Genomic_DNA"/>
</dbReference>